<dbReference type="InterPro" id="IPR009362">
    <property type="entry name" value="YhcG_C"/>
</dbReference>
<dbReference type="Pfam" id="PF06250">
    <property type="entry name" value="YhcG_C"/>
    <property type="match status" value="1"/>
</dbReference>
<protein>
    <recommendedName>
        <fullName evidence="1">YhcG PDDEXK nuclease domain-containing protein</fullName>
    </recommendedName>
</protein>
<dbReference type="InterPro" id="IPR053148">
    <property type="entry name" value="PD-DEXK-like_domain"/>
</dbReference>
<dbReference type="PANTHER" id="PTHR30547:SF5">
    <property type="entry name" value="NUCLEASE YHCG-RELATED"/>
    <property type="match status" value="1"/>
</dbReference>
<organism evidence="2 3">
    <name type="scientific">Chryseobacterium salivictor</name>
    <dbReference type="NCBI Taxonomy" id="2547600"/>
    <lineage>
        <taxon>Bacteria</taxon>
        <taxon>Pseudomonadati</taxon>
        <taxon>Bacteroidota</taxon>
        <taxon>Flavobacteriia</taxon>
        <taxon>Flavobacteriales</taxon>
        <taxon>Weeksellaceae</taxon>
        <taxon>Chryseobacterium group</taxon>
        <taxon>Chryseobacterium</taxon>
    </lineage>
</organism>
<accession>A0A4P6ZEN1</accession>
<reference evidence="2 3" key="1">
    <citation type="submission" date="2019-03" db="EMBL/GenBank/DDBJ databases">
        <authorList>
            <person name="Kim H."/>
            <person name="Yu S.-M."/>
        </authorList>
    </citation>
    <scope>NUCLEOTIDE SEQUENCE [LARGE SCALE GENOMIC DNA]</scope>
    <source>
        <strain evidence="2 3">NBC122</strain>
    </source>
</reference>
<keyword evidence="3" id="KW-1185">Reference proteome</keyword>
<evidence type="ECO:0000313" key="2">
    <source>
        <dbReference type="EMBL" id="QBO57882.1"/>
    </source>
</evidence>
<proteinExistence type="predicted"/>
<dbReference type="Proteomes" id="UP000294419">
    <property type="component" value="Chromosome"/>
</dbReference>
<dbReference type="PANTHER" id="PTHR30547">
    <property type="entry name" value="UNCHARACTERIZED PROTEIN YHCG-RELATED"/>
    <property type="match status" value="1"/>
</dbReference>
<evidence type="ECO:0000313" key="3">
    <source>
        <dbReference type="Proteomes" id="UP000294419"/>
    </source>
</evidence>
<dbReference type="EMBL" id="CP037954">
    <property type="protein sequence ID" value="QBO57882.1"/>
    <property type="molecule type" value="Genomic_DNA"/>
</dbReference>
<dbReference type="AlphaFoldDB" id="A0A4P6ZEN1"/>
<feature type="domain" description="YhcG PDDEXK nuclease" evidence="1">
    <location>
        <begin position="9"/>
        <end position="72"/>
    </location>
</feature>
<sequence length="81" mass="9606">MKKCKFRKQQIQMYINYYDREVKLEDGNKTIGIILCQDKSEALVRYTLPENNEQIFASKCLTILPSKESLKKLLEENTFEI</sequence>
<dbReference type="KEGG" id="csal:NBC122_01053"/>
<evidence type="ECO:0000259" key="1">
    <source>
        <dbReference type="Pfam" id="PF06250"/>
    </source>
</evidence>
<name>A0A4P6ZEN1_9FLAO</name>
<gene>
    <name evidence="2" type="ORF">NBC122_01053</name>
</gene>